<evidence type="ECO:0008006" key="3">
    <source>
        <dbReference type="Google" id="ProtNLM"/>
    </source>
</evidence>
<comment type="caution">
    <text evidence="1">The sequence shown here is derived from an EMBL/GenBank/DDBJ whole genome shotgun (WGS) entry which is preliminary data.</text>
</comment>
<dbReference type="RefSeq" id="WP_227283887.1">
    <property type="nucleotide sequence ID" value="NZ_JAJDLA010000138.1"/>
</dbReference>
<sequence>SVLPAAGNGKQLAKFYRTSGKAGLGRQGQIAKTGQHFDRKTKSPACYLVQRTKSLSYRM</sequence>
<organism evidence="1 2">
    <name type="scientific">Veillonella nakazawae</name>
    <dbReference type="NCBI Taxonomy" id="2682456"/>
    <lineage>
        <taxon>Bacteria</taxon>
        <taxon>Bacillati</taxon>
        <taxon>Bacillota</taxon>
        <taxon>Negativicutes</taxon>
        <taxon>Veillonellales</taxon>
        <taxon>Veillonellaceae</taxon>
        <taxon>Veillonella</taxon>
    </lineage>
</organism>
<evidence type="ECO:0000313" key="1">
    <source>
        <dbReference type="EMBL" id="MCB8606612.1"/>
    </source>
</evidence>
<evidence type="ECO:0000313" key="2">
    <source>
        <dbReference type="Proteomes" id="UP001198010"/>
    </source>
</evidence>
<proteinExistence type="predicted"/>
<feature type="non-terminal residue" evidence="1">
    <location>
        <position position="1"/>
    </location>
</feature>
<gene>
    <name evidence="1" type="ORF">LJD63_10155</name>
</gene>
<reference evidence="1" key="1">
    <citation type="submission" date="2021-10" db="EMBL/GenBank/DDBJ databases">
        <title>Collection of gut derived symbiotic bacterial strains cultured from healthy donors.</title>
        <authorList>
            <person name="Lin H."/>
            <person name="Littmann E."/>
            <person name="Kohout C."/>
            <person name="Pamer E.G."/>
        </authorList>
    </citation>
    <scope>NUCLEOTIDE SEQUENCE</scope>
    <source>
        <strain evidence="1">DFI.4.35</strain>
    </source>
</reference>
<protein>
    <recommendedName>
        <fullName evidence="3">50S ribosomal protein L15</fullName>
    </recommendedName>
</protein>
<accession>A0AB35HC59</accession>
<dbReference type="EMBL" id="JAJDLA010000138">
    <property type="protein sequence ID" value="MCB8606612.1"/>
    <property type="molecule type" value="Genomic_DNA"/>
</dbReference>
<name>A0AB35HC59_9FIRM</name>
<dbReference type="AlphaFoldDB" id="A0AB35HC59"/>
<dbReference type="Proteomes" id="UP001198010">
    <property type="component" value="Unassembled WGS sequence"/>
</dbReference>